<proteinExistence type="predicted"/>
<comment type="caution">
    <text evidence="1">The sequence shown here is derived from an EMBL/GenBank/DDBJ whole genome shotgun (WGS) entry which is preliminary data.</text>
</comment>
<accession>A0A401PF25</accession>
<evidence type="ECO:0000313" key="1">
    <source>
        <dbReference type="EMBL" id="GCB71726.1"/>
    </source>
</evidence>
<dbReference type="EMBL" id="BFAA01003520">
    <property type="protein sequence ID" value="GCB71726.1"/>
    <property type="molecule type" value="Genomic_DNA"/>
</dbReference>
<sequence>MLSEMLSKPTKYEPCVQQQLIQIVREHQLLLNASFWPPFAVIKTIEIFPDYHFLYVTTDKLILFCSCWCRGPVHLQSTLPEQWISHAALALSAPRSFLIALSRFHKRNTQLFSCRKEKQEITPIMVNILSSFVWILTFETCSGLKAKYDDWIASDNETIS</sequence>
<dbReference type="Proteomes" id="UP000288216">
    <property type="component" value="Unassembled WGS sequence"/>
</dbReference>
<reference evidence="1 2" key="1">
    <citation type="journal article" date="2018" name="Nat. Ecol. Evol.">
        <title>Shark genomes provide insights into elasmobranch evolution and the origin of vertebrates.</title>
        <authorList>
            <person name="Hara Y"/>
            <person name="Yamaguchi K"/>
            <person name="Onimaru K"/>
            <person name="Kadota M"/>
            <person name="Koyanagi M"/>
            <person name="Keeley SD"/>
            <person name="Tatsumi K"/>
            <person name="Tanaka K"/>
            <person name="Motone F"/>
            <person name="Kageyama Y"/>
            <person name="Nozu R"/>
            <person name="Adachi N"/>
            <person name="Nishimura O"/>
            <person name="Nakagawa R"/>
            <person name="Tanegashima C"/>
            <person name="Kiyatake I"/>
            <person name="Matsumoto R"/>
            <person name="Murakumo K"/>
            <person name="Nishida K"/>
            <person name="Terakita A"/>
            <person name="Kuratani S"/>
            <person name="Sato K"/>
            <person name="Hyodo S Kuraku.S."/>
        </authorList>
    </citation>
    <scope>NUCLEOTIDE SEQUENCE [LARGE SCALE GENOMIC DNA]</scope>
</reference>
<protein>
    <submittedName>
        <fullName evidence="1">Uncharacterized protein</fullName>
    </submittedName>
</protein>
<evidence type="ECO:0000313" key="2">
    <source>
        <dbReference type="Proteomes" id="UP000288216"/>
    </source>
</evidence>
<name>A0A401PF25_SCYTO</name>
<dbReference type="AlphaFoldDB" id="A0A401PF25"/>
<keyword evidence="2" id="KW-1185">Reference proteome</keyword>
<gene>
    <name evidence="1" type="ORF">scyTo_0008906</name>
</gene>
<organism evidence="1 2">
    <name type="scientific">Scyliorhinus torazame</name>
    <name type="common">Cloudy catshark</name>
    <name type="synonym">Catulus torazame</name>
    <dbReference type="NCBI Taxonomy" id="75743"/>
    <lineage>
        <taxon>Eukaryota</taxon>
        <taxon>Metazoa</taxon>
        <taxon>Chordata</taxon>
        <taxon>Craniata</taxon>
        <taxon>Vertebrata</taxon>
        <taxon>Chondrichthyes</taxon>
        <taxon>Elasmobranchii</taxon>
        <taxon>Galeomorphii</taxon>
        <taxon>Galeoidea</taxon>
        <taxon>Carcharhiniformes</taxon>
        <taxon>Scyliorhinidae</taxon>
        <taxon>Scyliorhinus</taxon>
    </lineage>
</organism>